<dbReference type="STRING" id="556267.HWAG_01630"/>
<gene>
    <name evidence="2" type="ORF">BCM31_08380</name>
</gene>
<dbReference type="SMART" id="SM00869">
    <property type="entry name" value="Autotransporter"/>
    <property type="match status" value="1"/>
</dbReference>
<dbReference type="SUPFAM" id="SSF103515">
    <property type="entry name" value="Autotransporter"/>
    <property type="match status" value="1"/>
</dbReference>
<evidence type="ECO:0000313" key="2">
    <source>
        <dbReference type="EMBL" id="PKT81321.1"/>
    </source>
</evidence>
<reference evidence="2 3" key="1">
    <citation type="submission" date="2016-07" db="EMBL/GenBank/DDBJ databases">
        <title>Detection of Helicobacter winghamensis from caecal content of red fox (Vulpes vulpes).</title>
        <authorList>
            <person name="Zanoni R.G."/>
            <person name="Florio D."/>
            <person name="Caffara M."/>
            <person name="Renzi M."/>
            <person name="Parisi A."/>
            <person name="Pasquali F."/>
            <person name="Manfreda G."/>
        </authorList>
    </citation>
    <scope>NUCLEOTIDE SEQUENCE [LARGE SCALE GENOMIC DNA]</scope>
    <source>
        <strain evidence="2 3">295_13</strain>
    </source>
</reference>
<dbReference type="PROSITE" id="PS51208">
    <property type="entry name" value="AUTOTRANSPORTER"/>
    <property type="match status" value="1"/>
</dbReference>
<comment type="caution">
    <text evidence="2">The sequence shown here is derived from an EMBL/GenBank/DDBJ whole genome shotgun (WGS) entry which is preliminary data.</text>
</comment>
<protein>
    <recommendedName>
        <fullName evidence="1">Autotransporter domain-containing protein</fullName>
    </recommendedName>
</protein>
<dbReference type="InterPro" id="IPR005546">
    <property type="entry name" value="Autotransporte_beta"/>
</dbReference>
<keyword evidence="3" id="KW-1185">Reference proteome</keyword>
<dbReference type="AlphaFoldDB" id="A0A2N3PJH4"/>
<feature type="domain" description="Autotransporter" evidence="1">
    <location>
        <begin position="217"/>
        <end position="496"/>
    </location>
</feature>
<dbReference type="Gene3D" id="2.40.128.130">
    <property type="entry name" value="Autotransporter beta-domain"/>
    <property type="match status" value="1"/>
</dbReference>
<dbReference type="Proteomes" id="UP000233350">
    <property type="component" value="Unassembled WGS sequence"/>
</dbReference>
<organism evidence="2 3">
    <name type="scientific">Helicobacter winghamensis</name>
    <dbReference type="NCBI Taxonomy" id="157268"/>
    <lineage>
        <taxon>Bacteria</taxon>
        <taxon>Pseudomonadati</taxon>
        <taxon>Campylobacterota</taxon>
        <taxon>Epsilonproteobacteria</taxon>
        <taxon>Campylobacterales</taxon>
        <taxon>Helicobacteraceae</taxon>
        <taxon>Helicobacter</taxon>
    </lineage>
</organism>
<dbReference type="InterPro" id="IPR036709">
    <property type="entry name" value="Autotransporte_beta_dom_sf"/>
</dbReference>
<dbReference type="EMBL" id="MBPK01000028">
    <property type="protein sequence ID" value="PKT81321.1"/>
    <property type="molecule type" value="Genomic_DNA"/>
</dbReference>
<sequence>MTLANNLDNGITRAVSNLANGIIGKNNNGVQLENNGVNAKLSIKDWYFKAPEFTTNDERKDGSLLVGGDNIAGISLEKVYINTEDLDIDKIYDSNTFFADKDGNAVGEQINTNQGIDANNIHSISGIYTFESANNNGGYRAKINRAELSGKTLAQSVVYSSRLRNMSVSNLLRATTTQNFATNFNAIKDMELSKEGEAPTDADVLSEFEKLYINHNNLESKNHSFVIPYYQYFSADMEGGSGKLKSNSAGMLIGTQRLLPNDYGILGVYGGFESADQDVSNQRLEFDNKSYFGGLSYYDIFYRKGLTQYFVSLTTNLDYTNADVSKTYTDGVTKVDSTAKIYGYGVNARVGLSHYMLHNYLRVTPEIGFNYLGMHSKDFTLQHLGGTNEHYKAQYFNFIDTVASIKIESPYSNRLRTSFSVGGLYNVYKDAEGRLKLDRNILTSEIDVARWYAFVQMGLSYDFLENANLSLNYNGISTLSSKANSHSVFVKFAWWW</sequence>
<accession>A0A2N3PJH4</accession>
<name>A0A2N3PJH4_9HELI</name>
<evidence type="ECO:0000259" key="1">
    <source>
        <dbReference type="PROSITE" id="PS51208"/>
    </source>
</evidence>
<evidence type="ECO:0000313" key="3">
    <source>
        <dbReference type="Proteomes" id="UP000233350"/>
    </source>
</evidence>
<proteinExistence type="predicted"/>